<feature type="region of interest" description="Disordered" evidence="2">
    <location>
        <begin position="569"/>
        <end position="631"/>
    </location>
</feature>
<dbReference type="Proteomes" id="UP001152803">
    <property type="component" value="Unassembled WGS sequence"/>
</dbReference>
<feature type="region of interest" description="Disordered" evidence="2">
    <location>
        <begin position="828"/>
        <end position="849"/>
    </location>
</feature>
<feature type="compositionally biased region" description="Basic and acidic residues" evidence="2">
    <location>
        <begin position="193"/>
        <end position="204"/>
    </location>
</feature>
<feature type="compositionally biased region" description="Basic and acidic residues" evidence="2">
    <location>
        <begin position="840"/>
        <end position="849"/>
    </location>
</feature>
<feature type="compositionally biased region" description="Basic and acidic residues" evidence="2">
    <location>
        <begin position="414"/>
        <end position="424"/>
    </location>
</feature>
<feature type="coiled-coil region" evidence="1">
    <location>
        <begin position="1215"/>
        <end position="1242"/>
    </location>
</feature>
<feature type="region of interest" description="Disordered" evidence="2">
    <location>
        <begin position="1269"/>
        <end position="1289"/>
    </location>
</feature>
<evidence type="ECO:0000256" key="2">
    <source>
        <dbReference type="SAM" id="MobiDB-lite"/>
    </source>
</evidence>
<feature type="region of interest" description="Disordered" evidence="2">
    <location>
        <begin position="414"/>
        <end position="459"/>
    </location>
</feature>
<feature type="region of interest" description="Disordered" evidence="2">
    <location>
        <begin position="696"/>
        <end position="715"/>
    </location>
</feature>
<organism evidence="3 4">
    <name type="scientific">Conger conger</name>
    <name type="common">Conger eel</name>
    <name type="synonym">Muraena conger</name>
    <dbReference type="NCBI Taxonomy" id="82655"/>
    <lineage>
        <taxon>Eukaryota</taxon>
        <taxon>Metazoa</taxon>
        <taxon>Chordata</taxon>
        <taxon>Craniata</taxon>
        <taxon>Vertebrata</taxon>
        <taxon>Euteleostomi</taxon>
        <taxon>Actinopterygii</taxon>
        <taxon>Neopterygii</taxon>
        <taxon>Teleostei</taxon>
        <taxon>Anguilliformes</taxon>
        <taxon>Congridae</taxon>
        <taxon>Conger</taxon>
    </lineage>
</organism>
<feature type="compositionally biased region" description="Low complexity" evidence="2">
    <location>
        <begin position="579"/>
        <end position="608"/>
    </location>
</feature>
<feature type="region of interest" description="Disordered" evidence="2">
    <location>
        <begin position="173"/>
        <end position="207"/>
    </location>
</feature>
<comment type="caution">
    <text evidence="3">The sequence shown here is derived from an EMBL/GenBank/DDBJ whole genome shotgun (WGS) entry which is preliminary data.</text>
</comment>
<dbReference type="EMBL" id="JAFJMO010000007">
    <property type="protein sequence ID" value="KAJ8271244.1"/>
    <property type="molecule type" value="Genomic_DNA"/>
</dbReference>
<dbReference type="OrthoDB" id="8935099at2759"/>
<feature type="region of interest" description="Disordered" evidence="2">
    <location>
        <begin position="729"/>
        <end position="760"/>
    </location>
</feature>
<feature type="region of interest" description="Disordered" evidence="2">
    <location>
        <begin position="1138"/>
        <end position="1176"/>
    </location>
</feature>
<name>A0A9Q1HZ11_CONCO</name>
<keyword evidence="1" id="KW-0175">Coiled coil</keyword>
<proteinExistence type="predicted"/>
<evidence type="ECO:0000256" key="1">
    <source>
        <dbReference type="SAM" id="Coils"/>
    </source>
</evidence>
<feature type="coiled-coil region" evidence="1">
    <location>
        <begin position="34"/>
        <end position="61"/>
    </location>
</feature>
<gene>
    <name evidence="3" type="ORF">COCON_G00101030</name>
</gene>
<feature type="compositionally biased region" description="Basic and acidic residues" evidence="2">
    <location>
        <begin position="729"/>
        <end position="758"/>
    </location>
</feature>
<accession>A0A9Q1HZ11</accession>
<feature type="compositionally biased region" description="Basic and acidic residues" evidence="2">
    <location>
        <begin position="431"/>
        <end position="444"/>
    </location>
</feature>
<evidence type="ECO:0000313" key="3">
    <source>
        <dbReference type="EMBL" id="KAJ8271244.1"/>
    </source>
</evidence>
<evidence type="ECO:0000313" key="4">
    <source>
        <dbReference type="Proteomes" id="UP001152803"/>
    </source>
</evidence>
<feature type="region of interest" description="Disordered" evidence="2">
    <location>
        <begin position="964"/>
        <end position="993"/>
    </location>
</feature>
<feature type="compositionally biased region" description="Polar residues" evidence="2">
    <location>
        <begin position="1419"/>
        <end position="1438"/>
    </location>
</feature>
<protein>
    <submittedName>
        <fullName evidence="3">Uncharacterized protein</fullName>
    </submittedName>
</protein>
<keyword evidence="4" id="KW-1185">Reference proteome</keyword>
<sequence length="1591" mass="173555">MSNCVSFHTQLASIMEVLANAAVAEICKLVDDGYAVLRLEVSESRIENKALKRKLQMMEMRLARDASVKIRPDRTELCSALRQAARGKFTPYHEGSFPGAQRVFSKHTDRVLTRDGEADVTAADADGAATHPVVTWDECIDLEEERTDSLPVKEEKQEEESEPLKGLHGEIVDLGADGGRRSPAAVVQTGRGRGTDELTDSEQHRTRRSVWEVSGLESLLKAEEDNDSVATKRLQDRGYERSLGPECVMSERNSHLGTYFSQEDGDTGDSSCLYDAAAILAQAKSQSGSAAEEGSGNSVSSLSSLDWKTDVVVVDPVPVKEEAEMQAAWSREAFSESGPSPLRGFGDCREGEEALPEHIIHPCPVKAQTPARRETAAAKFGAVEVHERAPLGNSLAAAEPADTHTLRCADTEEGRTDSVLIKEESVEEDRDPQGEMNSREERVLDSSSDGDEAAKPANHVEDHRAVWEAGGLEAEPRGRGVCGASVRGGAECVLYEGLEGPAGTVFSQGGGEGDSAGAGGPVCLYGMGTGPQGPLCPPELLPSAEDSAASLGALDWRAEPVLIASKLCLPPRRRPPRTPSTGAAPVTGATGACRAAAARPEAAAAGGRNDSSAPSAGRDSASPSSKKENDALRRKLRIMELRVAHGCTEKAKMRESPAHSRSDVPRLCSEIKGTTEESYFSLGQRVVGSPRRAGEGNALVDNTSPVHPSQCADTEGRTEWVLIKEERVEEDRDPQGEMKTEEERAEELRAGSREKRPVQEMQNKAANHTEELTEQHRTRRGVWECADTEEGRTKPLLIKEERLNENMRNPDYQGELQNRDKTVRPLGRSCDGAEGPLVSDTRETPDGAPRTRQEVWEVHGHETSLKVELETNSVTKALRHRGAEHWTGELNGLDSEFVMFESPGQLGSYCTQGGAVAETEDPCCSYSTEPDADGLSFHSELQTGSPAEEQRINVFPPGAVEWRAGSREKRPVQETQNKAANHTEELTEQHRTRRGVWEVSGLESALKAEGQSECVETLQHRGAEHRAGGLNSLDSEFVMFERPGQQAYCTQGGAVAETEDPCCSYSTDTAAQGLFHSELQFSPTNDDTGHSSLSLDSHDVKPVVPADTMSVKMEADSLPAWSRKPVSEMVCTEHRHHAEAGGRQAGRAGPVFTSRLPPHETAPQTSPEGASGTALYGRQSAAPKAFRPHRKIASIMEVLANAAVAEICKVVDDGYAVLRLEMSQSQKENKALKRKLQMLELRIARGYTEKNSVNFRPFGVQSCEKTRRRVTDSHFPGETGIFAGPSATQRRDGEITVVDEDHTPEQPVVQRDEVNATNYSTDMCADMEEGRTDSVLIKEERPEGDRDPQREMNTGKERAVEWRAGSREKRPVQETQNKAANHTEELTEQHRTRRGVWEGADSEDGNAELVLIKEERPGTSLQKRNAQGEPSHTEQSAFSKGRPSGAVERGVAVGGRAPALNPQTAPAPTLEELVEQHGPPGSLWECADLEEGRTDSVLIKEERVEEDRGPQREINTREERLVDSGSDHLGQAPSVESQAPPMMYRETRHCIWEKAALRACPFTQGCSHFLPQGKVLAVIFHWGLLMGNQRL</sequence>
<feature type="compositionally biased region" description="Basic and acidic residues" evidence="2">
    <location>
        <begin position="1337"/>
        <end position="1372"/>
    </location>
</feature>
<feature type="region of interest" description="Disordered" evidence="2">
    <location>
        <begin position="1337"/>
        <end position="1448"/>
    </location>
</feature>
<feature type="compositionally biased region" description="Basic and acidic residues" evidence="2">
    <location>
        <begin position="1381"/>
        <end position="1390"/>
    </location>
</feature>
<reference evidence="3" key="1">
    <citation type="journal article" date="2023" name="Science">
        <title>Genome structures resolve the early diversification of teleost fishes.</title>
        <authorList>
            <person name="Parey E."/>
            <person name="Louis A."/>
            <person name="Montfort J."/>
            <person name="Bouchez O."/>
            <person name="Roques C."/>
            <person name="Iampietro C."/>
            <person name="Lluch J."/>
            <person name="Castinel A."/>
            <person name="Donnadieu C."/>
            <person name="Desvignes T."/>
            <person name="Floi Bucao C."/>
            <person name="Jouanno E."/>
            <person name="Wen M."/>
            <person name="Mejri S."/>
            <person name="Dirks R."/>
            <person name="Jansen H."/>
            <person name="Henkel C."/>
            <person name="Chen W.J."/>
            <person name="Zahm M."/>
            <person name="Cabau C."/>
            <person name="Klopp C."/>
            <person name="Thompson A.W."/>
            <person name="Robinson-Rechavi M."/>
            <person name="Braasch I."/>
            <person name="Lecointre G."/>
            <person name="Bobe J."/>
            <person name="Postlethwait J.H."/>
            <person name="Berthelot C."/>
            <person name="Roest Crollius H."/>
            <person name="Guiguen Y."/>
        </authorList>
    </citation>
    <scope>NUCLEOTIDE SEQUENCE</scope>
    <source>
        <strain evidence="3">Concon-B</strain>
    </source>
</reference>
<feature type="compositionally biased region" description="Basic and acidic residues" evidence="2">
    <location>
        <begin position="981"/>
        <end position="990"/>
    </location>
</feature>